<dbReference type="OrthoDB" id="66095at2759"/>
<dbReference type="EMBL" id="ML976664">
    <property type="protein sequence ID" value="KAF1976989.1"/>
    <property type="molecule type" value="Genomic_DNA"/>
</dbReference>
<proteinExistence type="predicted"/>
<reference evidence="1" key="1">
    <citation type="journal article" date="2020" name="Stud. Mycol.">
        <title>101 Dothideomycetes genomes: a test case for predicting lifestyles and emergence of pathogens.</title>
        <authorList>
            <person name="Haridas S."/>
            <person name="Albert R."/>
            <person name="Binder M."/>
            <person name="Bloem J."/>
            <person name="Labutti K."/>
            <person name="Salamov A."/>
            <person name="Andreopoulos B."/>
            <person name="Baker S."/>
            <person name="Barry K."/>
            <person name="Bills G."/>
            <person name="Bluhm B."/>
            <person name="Cannon C."/>
            <person name="Castanera R."/>
            <person name="Culley D."/>
            <person name="Daum C."/>
            <person name="Ezra D."/>
            <person name="Gonzalez J."/>
            <person name="Henrissat B."/>
            <person name="Kuo A."/>
            <person name="Liang C."/>
            <person name="Lipzen A."/>
            <person name="Lutzoni F."/>
            <person name="Magnuson J."/>
            <person name="Mondo S."/>
            <person name="Nolan M."/>
            <person name="Ohm R."/>
            <person name="Pangilinan J."/>
            <person name="Park H.-J."/>
            <person name="Ramirez L."/>
            <person name="Alfaro M."/>
            <person name="Sun H."/>
            <person name="Tritt A."/>
            <person name="Yoshinaga Y."/>
            <person name="Zwiers L.-H."/>
            <person name="Turgeon B."/>
            <person name="Goodwin S."/>
            <person name="Spatafora J."/>
            <person name="Crous P."/>
            <person name="Grigoriev I."/>
        </authorList>
    </citation>
    <scope>NUCLEOTIDE SEQUENCE</scope>
    <source>
        <strain evidence="1">CBS 107.79</strain>
    </source>
</reference>
<protein>
    <submittedName>
        <fullName evidence="1">Uncharacterized protein</fullName>
    </submittedName>
</protein>
<keyword evidence="2" id="KW-1185">Reference proteome</keyword>
<name>A0A6A5VKK7_9PLEO</name>
<organism evidence="1 2">
    <name type="scientific">Bimuria novae-zelandiae CBS 107.79</name>
    <dbReference type="NCBI Taxonomy" id="1447943"/>
    <lineage>
        <taxon>Eukaryota</taxon>
        <taxon>Fungi</taxon>
        <taxon>Dikarya</taxon>
        <taxon>Ascomycota</taxon>
        <taxon>Pezizomycotina</taxon>
        <taxon>Dothideomycetes</taxon>
        <taxon>Pleosporomycetidae</taxon>
        <taxon>Pleosporales</taxon>
        <taxon>Massarineae</taxon>
        <taxon>Didymosphaeriaceae</taxon>
        <taxon>Bimuria</taxon>
    </lineage>
</organism>
<gene>
    <name evidence="1" type="ORF">BU23DRAFT_550937</name>
</gene>
<dbReference type="Proteomes" id="UP000800036">
    <property type="component" value="Unassembled WGS sequence"/>
</dbReference>
<dbReference type="AlphaFoldDB" id="A0A6A5VKK7"/>
<evidence type="ECO:0000313" key="1">
    <source>
        <dbReference type="EMBL" id="KAF1976989.1"/>
    </source>
</evidence>
<evidence type="ECO:0000313" key="2">
    <source>
        <dbReference type="Proteomes" id="UP000800036"/>
    </source>
</evidence>
<accession>A0A6A5VKK7</accession>
<sequence length="314" mass="34846">MASLASHDTPFNNESIHITDMESLLNLFTTSFNYLTSSGGSATTQNPQNSPAQQPRQATNMAYTPSYADICVARAMLKSFGLPTELVIEILAYAQYEPVLEFAGGPRAVMASASMGSALSARICLRAEVLSANTIRRLSGPHVTLTVKEIEFDFTSKDQGWTTENTRGTYNTSSWLEVSIFRPSEKNILDNWSGYNTDYDSPQAMQNELLRLGYGKLVDERPVDASVGGQGDEPPLAWYLQGNKVTERQDCTYRVVWSSDHYEGNEGAGRGEGFLNALKEGDSVWVWARAKYPGWRCEVNNIRVTVRYGFEEPS</sequence>